<dbReference type="PANTHER" id="PTHR21240">
    <property type="entry name" value="2-AMINO-3-CARBOXYLMUCONATE-6-SEMIALDEHYDE DECARBOXYLASE"/>
    <property type="match status" value="1"/>
</dbReference>
<sequence length="368" mass="42172">MSATQAVHERLVSVDSHVHFTDDWIKARLRRELHAVWDEANRKAEEYAAKVLRGGQKNLELEDFVDPEASKDPGHFNPEGKLKAMDLDGVYAEVIFPELAGAKIVNPSLMGSDWKEVFQGYNNAMADFASHDPLRLMTAYQLPLYDIEFAVKEVQRLARDKKARCVQVTPFPADYGLPDVYDERYVPLWKTIEETGLTVLNHLDLKAELWNVFRRDPTPQKGIFTGLAWAPMAESISMWILTGTLEKYPKMKVLFVEPGLGWLPWFFETLLDPRMHQHYEFPGVKRPPSETFRAQCGATFMYEPMGLKAAYDYFGADCLYWSTDFPHPATCWPNSQRQVLSQFKEAGIPDADRRKITSENGLRTFGLK</sequence>
<keyword evidence="3" id="KW-0378">Hydrolase</keyword>
<accession>A0A1H9JGS3</accession>
<evidence type="ECO:0000256" key="1">
    <source>
        <dbReference type="ARBA" id="ARBA00023239"/>
    </source>
</evidence>
<dbReference type="GO" id="GO:0016831">
    <property type="term" value="F:carboxy-lyase activity"/>
    <property type="evidence" value="ECO:0007669"/>
    <property type="project" value="InterPro"/>
</dbReference>
<dbReference type="InterPro" id="IPR032465">
    <property type="entry name" value="ACMSD"/>
</dbReference>
<gene>
    <name evidence="3" type="ORF">SAMN04488038_111162</name>
</gene>
<keyword evidence="1" id="KW-0456">Lyase</keyword>
<dbReference type="OrthoDB" id="8617321at2"/>
<dbReference type="InterPro" id="IPR006680">
    <property type="entry name" value="Amidohydro-rel"/>
</dbReference>
<dbReference type="AlphaFoldDB" id="A0A1H9JGS3"/>
<dbReference type="Proteomes" id="UP000199233">
    <property type="component" value="Unassembled WGS sequence"/>
</dbReference>
<organism evidence="3 4">
    <name type="scientific">Solimonas aquatica</name>
    <dbReference type="NCBI Taxonomy" id="489703"/>
    <lineage>
        <taxon>Bacteria</taxon>
        <taxon>Pseudomonadati</taxon>
        <taxon>Pseudomonadota</taxon>
        <taxon>Gammaproteobacteria</taxon>
        <taxon>Nevskiales</taxon>
        <taxon>Nevskiaceae</taxon>
        <taxon>Solimonas</taxon>
    </lineage>
</organism>
<keyword evidence="4" id="KW-1185">Reference proteome</keyword>
<evidence type="ECO:0000313" key="3">
    <source>
        <dbReference type="EMBL" id="SEQ85967.1"/>
    </source>
</evidence>
<dbReference type="Gene3D" id="3.20.20.140">
    <property type="entry name" value="Metal-dependent hydrolases"/>
    <property type="match status" value="1"/>
</dbReference>
<dbReference type="RefSeq" id="WP_093287739.1">
    <property type="nucleotide sequence ID" value="NZ_FOFS01000011.1"/>
</dbReference>
<dbReference type="SUPFAM" id="SSF51556">
    <property type="entry name" value="Metallo-dependent hydrolases"/>
    <property type="match status" value="1"/>
</dbReference>
<dbReference type="GO" id="GO:0016787">
    <property type="term" value="F:hydrolase activity"/>
    <property type="evidence" value="ECO:0007669"/>
    <property type="project" value="UniProtKB-KW"/>
</dbReference>
<protein>
    <submittedName>
        <fullName evidence="3">Amidohydrolase</fullName>
    </submittedName>
</protein>
<reference evidence="3 4" key="1">
    <citation type="submission" date="2016-10" db="EMBL/GenBank/DDBJ databases">
        <authorList>
            <person name="de Groot N.N."/>
        </authorList>
    </citation>
    <scope>NUCLEOTIDE SEQUENCE [LARGE SCALE GENOMIC DNA]</scope>
    <source>
        <strain evidence="3 4">DSM 25927</strain>
    </source>
</reference>
<feature type="domain" description="Amidohydrolase-related" evidence="2">
    <location>
        <begin position="14"/>
        <end position="367"/>
    </location>
</feature>
<dbReference type="Pfam" id="PF04909">
    <property type="entry name" value="Amidohydro_2"/>
    <property type="match status" value="1"/>
</dbReference>
<dbReference type="STRING" id="489703.SAMN04488038_111162"/>
<proteinExistence type="predicted"/>
<dbReference type="GO" id="GO:0005737">
    <property type="term" value="C:cytoplasm"/>
    <property type="evidence" value="ECO:0007669"/>
    <property type="project" value="TreeGrafter"/>
</dbReference>
<evidence type="ECO:0000259" key="2">
    <source>
        <dbReference type="Pfam" id="PF04909"/>
    </source>
</evidence>
<dbReference type="GO" id="GO:0019748">
    <property type="term" value="P:secondary metabolic process"/>
    <property type="evidence" value="ECO:0007669"/>
    <property type="project" value="TreeGrafter"/>
</dbReference>
<dbReference type="InterPro" id="IPR032466">
    <property type="entry name" value="Metal_Hydrolase"/>
</dbReference>
<dbReference type="PANTHER" id="PTHR21240:SF28">
    <property type="entry name" value="ISO-OROTATE DECARBOXYLASE (EUROFUNG)"/>
    <property type="match status" value="1"/>
</dbReference>
<name>A0A1H9JGS3_9GAMM</name>
<dbReference type="EMBL" id="FOFS01000011">
    <property type="protein sequence ID" value="SEQ85967.1"/>
    <property type="molecule type" value="Genomic_DNA"/>
</dbReference>
<evidence type="ECO:0000313" key="4">
    <source>
        <dbReference type="Proteomes" id="UP000199233"/>
    </source>
</evidence>